<dbReference type="Gene3D" id="3.90.70.30">
    <property type="entry name" value="Phytochelatin synthase, N-terminal domain"/>
    <property type="match status" value="1"/>
</dbReference>
<accession>A0A6S9BQN9</accession>
<evidence type="ECO:0000259" key="5">
    <source>
        <dbReference type="PROSITE" id="PS51443"/>
    </source>
</evidence>
<evidence type="ECO:0000256" key="1">
    <source>
        <dbReference type="ARBA" id="ARBA00012468"/>
    </source>
</evidence>
<evidence type="ECO:0000256" key="2">
    <source>
        <dbReference type="ARBA" id="ARBA00022539"/>
    </source>
</evidence>
<dbReference type="Pfam" id="PF05023">
    <property type="entry name" value="Phytochelatin"/>
    <property type="match status" value="1"/>
</dbReference>
<dbReference type="InterPro" id="IPR040409">
    <property type="entry name" value="PCS-like"/>
</dbReference>
<dbReference type="EC" id="2.3.2.15" evidence="1"/>
<protein>
    <recommendedName>
        <fullName evidence="1">glutathione gamma-glutamylcysteinyltransferase</fullName>
        <ecNumber evidence="1">2.3.2.15</ecNumber>
    </recommendedName>
</protein>
<keyword evidence="3" id="KW-0808">Transferase</keyword>
<dbReference type="InterPro" id="IPR007719">
    <property type="entry name" value="PCS_N"/>
</dbReference>
<dbReference type="FunFam" id="3.90.70.30:FF:000001">
    <property type="entry name" value="Glutathione gamma-glutamylcysteinyltransferase 1"/>
    <property type="match status" value="1"/>
</dbReference>
<dbReference type="GO" id="GO:0016756">
    <property type="term" value="F:glutathione gamma-glutamylcysteinyltransferase activity"/>
    <property type="evidence" value="ECO:0007669"/>
    <property type="project" value="UniProtKB-EC"/>
</dbReference>
<sequence length="409" mass="46291">MNRSSSFYRRQLPSSCVALSSTEGQLLFKSAFLNNGLKSFFLLIEQLSTQSEPAYCGITTLVIILNALSVDPGREWKGPWRWYEESMLNCCVDLEEVKKIGITLTTFVCLALCQGLDVTYHLGQESSIDDFRQAVRSSCISNSSDDDNKNNKTQRNEFLVVSYSRKTLGQTGSGHFSPVAAYDETSDSVLILDTARFKYGTHWVSLQLLFDAMLPIDPATTKSRGYILISHDGVSENKESHLPISILFRSSKSQNFVRKQYKSFLSERGGCCKPIEFQDVLRYWTKDGNDNLFVWNILSPQLCRKSEEEEQNFNNLLSLIKRLLSDVPDVPKQLMSLQNTFTKDKKCCEKSSSISVAEAIYVIYLASLRKDQRKEILFADSVSDPEFTKNQLLDEAALVHIALNVSDME</sequence>
<name>A0A6S9BQN9_9STRA</name>
<dbReference type="EMBL" id="HBNS01004965">
    <property type="protein sequence ID" value="CAE4586137.1"/>
    <property type="molecule type" value="Transcribed_RNA"/>
</dbReference>
<evidence type="ECO:0000313" key="6">
    <source>
        <dbReference type="EMBL" id="CAE4586137.1"/>
    </source>
</evidence>
<dbReference type="GO" id="GO:0046938">
    <property type="term" value="P:phytochelatin biosynthetic process"/>
    <property type="evidence" value="ECO:0007669"/>
    <property type="project" value="InterPro"/>
</dbReference>
<dbReference type="PANTHER" id="PTHR33447">
    <property type="entry name" value="GLUTATHIONE GAMMA-GLUTAMYLCYSTEINYLTRANSFERASE"/>
    <property type="match status" value="1"/>
</dbReference>
<feature type="domain" description="Peptidase C83" evidence="5">
    <location>
        <begin position="2"/>
        <end position="234"/>
    </location>
</feature>
<dbReference type="SUPFAM" id="SSF54001">
    <property type="entry name" value="Cysteine proteinases"/>
    <property type="match status" value="1"/>
</dbReference>
<dbReference type="InterPro" id="IPR038765">
    <property type="entry name" value="Papain-like_cys_pep_sf"/>
</dbReference>
<evidence type="ECO:0000256" key="4">
    <source>
        <dbReference type="ARBA" id="ARBA00022723"/>
    </source>
</evidence>
<organism evidence="6">
    <name type="scientific">Ditylum brightwellii</name>
    <dbReference type="NCBI Taxonomy" id="49249"/>
    <lineage>
        <taxon>Eukaryota</taxon>
        <taxon>Sar</taxon>
        <taxon>Stramenopiles</taxon>
        <taxon>Ochrophyta</taxon>
        <taxon>Bacillariophyta</taxon>
        <taxon>Mediophyceae</taxon>
        <taxon>Lithodesmiophycidae</taxon>
        <taxon>Lithodesmiales</taxon>
        <taxon>Lithodesmiaceae</taxon>
        <taxon>Ditylum</taxon>
    </lineage>
</organism>
<dbReference type="GO" id="GO:0046872">
    <property type="term" value="F:metal ion binding"/>
    <property type="evidence" value="ECO:0007669"/>
    <property type="project" value="UniProtKB-KW"/>
</dbReference>
<dbReference type="AlphaFoldDB" id="A0A6S9BQN9"/>
<keyword evidence="4" id="KW-0479">Metal-binding</keyword>
<reference evidence="6" key="1">
    <citation type="submission" date="2021-01" db="EMBL/GenBank/DDBJ databases">
        <authorList>
            <person name="Corre E."/>
            <person name="Pelletier E."/>
            <person name="Niang G."/>
            <person name="Scheremetjew M."/>
            <person name="Finn R."/>
            <person name="Kale V."/>
            <person name="Holt S."/>
            <person name="Cochrane G."/>
            <person name="Meng A."/>
            <person name="Brown T."/>
            <person name="Cohen L."/>
        </authorList>
    </citation>
    <scope>NUCLEOTIDE SEQUENCE</scope>
    <source>
        <strain evidence="6">GSO104</strain>
    </source>
</reference>
<dbReference type="PROSITE" id="PS51443">
    <property type="entry name" value="PCS"/>
    <property type="match status" value="1"/>
</dbReference>
<proteinExistence type="predicted"/>
<dbReference type="GO" id="GO:0010038">
    <property type="term" value="P:response to metal ion"/>
    <property type="evidence" value="ECO:0007669"/>
    <property type="project" value="InterPro"/>
</dbReference>
<keyword evidence="2" id="KW-0104">Cadmium</keyword>
<gene>
    <name evidence="6" type="ORF">DBRI00130_LOCUS4026</name>
</gene>
<dbReference type="InterPro" id="IPR038156">
    <property type="entry name" value="PCS_N_sf"/>
</dbReference>
<evidence type="ECO:0000256" key="3">
    <source>
        <dbReference type="ARBA" id="ARBA00022679"/>
    </source>
</evidence>